<dbReference type="Proteomes" id="UP001153269">
    <property type="component" value="Unassembled WGS sequence"/>
</dbReference>
<evidence type="ECO:0000313" key="4">
    <source>
        <dbReference type="EMBL" id="CAB1423998.1"/>
    </source>
</evidence>
<sequence>MSLHLLLVLIPFTVLAAQYSSIIIRAGAEVTLSCDNMKNYSSLTCKVKHGYKEEKFSFIPPSSGKNEPAPGNNEMTTDWWPYSALVVGFATIVILVVILIRWRRNKATDTQMNADENRTFSVEETRGFDEPDSSLCEADSSVPVVSGNKTQTHKHTVDPAEDVAYASISHSPYSTAQIQGGDDAVTYSTVKAPSSSPGPSADPSSLYATVTLPGFLNFTQRSENRPETQVSTPIELQLSTHRAREASSKSKLYQPSHEGLTKNCNRAVCTTEPQRQEPHNQQDDFTELQTAPSFFLSTDVHATVKEPKPNRDHST</sequence>
<dbReference type="EMBL" id="CADEAL010000698">
    <property type="protein sequence ID" value="CAB1423998.1"/>
    <property type="molecule type" value="Genomic_DNA"/>
</dbReference>
<feature type="region of interest" description="Disordered" evidence="1">
    <location>
        <begin position="270"/>
        <end position="315"/>
    </location>
</feature>
<keyword evidence="2" id="KW-0472">Membrane</keyword>
<organism evidence="4 5">
    <name type="scientific">Pleuronectes platessa</name>
    <name type="common">European plaice</name>
    <dbReference type="NCBI Taxonomy" id="8262"/>
    <lineage>
        <taxon>Eukaryota</taxon>
        <taxon>Metazoa</taxon>
        <taxon>Chordata</taxon>
        <taxon>Craniata</taxon>
        <taxon>Vertebrata</taxon>
        <taxon>Euteleostomi</taxon>
        <taxon>Actinopterygii</taxon>
        <taxon>Neopterygii</taxon>
        <taxon>Teleostei</taxon>
        <taxon>Neoteleostei</taxon>
        <taxon>Acanthomorphata</taxon>
        <taxon>Carangaria</taxon>
        <taxon>Pleuronectiformes</taxon>
        <taxon>Pleuronectoidei</taxon>
        <taxon>Pleuronectidae</taxon>
        <taxon>Pleuronectes</taxon>
    </lineage>
</organism>
<feature type="signal peptide" evidence="3">
    <location>
        <begin position="1"/>
        <end position="16"/>
    </location>
</feature>
<feature type="compositionally biased region" description="Basic and acidic residues" evidence="1">
    <location>
        <begin position="302"/>
        <end position="315"/>
    </location>
</feature>
<evidence type="ECO:0000256" key="3">
    <source>
        <dbReference type="SAM" id="SignalP"/>
    </source>
</evidence>
<proteinExistence type="predicted"/>
<keyword evidence="3" id="KW-0732">Signal</keyword>
<keyword evidence="2" id="KW-0812">Transmembrane</keyword>
<feature type="transmembrane region" description="Helical" evidence="2">
    <location>
        <begin position="79"/>
        <end position="102"/>
    </location>
</feature>
<feature type="region of interest" description="Disordered" evidence="1">
    <location>
        <begin position="124"/>
        <end position="156"/>
    </location>
</feature>
<evidence type="ECO:0000256" key="2">
    <source>
        <dbReference type="SAM" id="Phobius"/>
    </source>
</evidence>
<gene>
    <name evidence="4" type="ORF">PLEPLA_LOCUS11919</name>
</gene>
<reference evidence="4" key="1">
    <citation type="submission" date="2020-03" db="EMBL/GenBank/DDBJ databases">
        <authorList>
            <person name="Weist P."/>
        </authorList>
    </citation>
    <scope>NUCLEOTIDE SEQUENCE</scope>
</reference>
<dbReference type="AlphaFoldDB" id="A0A9N7U3I4"/>
<keyword evidence="5" id="KW-1185">Reference proteome</keyword>
<protein>
    <submittedName>
        <fullName evidence="4">Uncharacterized protein</fullName>
    </submittedName>
</protein>
<accession>A0A9N7U3I4</accession>
<feature type="chain" id="PRO_5040225496" evidence="3">
    <location>
        <begin position="17"/>
        <end position="315"/>
    </location>
</feature>
<evidence type="ECO:0000313" key="5">
    <source>
        <dbReference type="Proteomes" id="UP001153269"/>
    </source>
</evidence>
<name>A0A9N7U3I4_PLEPL</name>
<evidence type="ECO:0000256" key="1">
    <source>
        <dbReference type="SAM" id="MobiDB-lite"/>
    </source>
</evidence>
<comment type="caution">
    <text evidence="4">The sequence shown here is derived from an EMBL/GenBank/DDBJ whole genome shotgun (WGS) entry which is preliminary data.</text>
</comment>
<feature type="compositionally biased region" description="Polar residues" evidence="1">
    <location>
        <begin position="287"/>
        <end position="296"/>
    </location>
</feature>
<keyword evidence="2" id="KW-1133">Transmembrane helix</keyword>